<comment type="caution">
    <text evidence="4">The sequence shown here is derived from an EMBL/GenBank/DDBJ whole genome shotgun (WGS) entry which is preliminary data.</text>
</comment>
<evidence type="ECO:0000256" key="3">
    <source>
        <dbReference type="ARBA" id="ARBA00022840"/>
    </source>
</evidence>
<dbReference type="AlphaFoldDB" id="A0A3L6LAH1"/>
<dbReference type="PANTHER" id="PTHR12241:SF159">
    <property type="entry name" value="TUBULIN-TYROSINE LIGASE-LIKE PROTEIN, CONSERVED"/>
    <property type="match status" value="1"/>
</dbReference>
<dbReference type="PROSITE" id="PS51221">
    <property type="entry name" value="TTL"/>
    <property type="match status" value="1"/>
</dbReference>
<dbReference type="GO" id="GO:0070740">
    <property type="term" value="F:tubulin-glutamic acid ligase activity"/>
    <property type="evidence" value="ECO:0007669"/>
    <property type="project" value="TreeGrafter"/>
</dbReference>
<reference evidence="4" key="1">
    <citation type="submission" date="2018-09" db="EMBL/GenBank/DDBJ databases">
        <title>whole genome sequence of T. equiperdum IVM-t1 strain.</title>
        <authorList>
            <person name="Suganuma K."/>
        </authorList>
    </citation>
    <scope>NUCLEOTIDE SEQUENCE [LARGE SCALE GENOMIC DNA]</scope>
    <source>
        <strain evidence="4">IVM-t1</strain>
    </source>
</reference>
<evidence type="ECO:0000256" key="1">
    <source>
        <dbReference type="ARBA" id="ARBA00022598"/>
    </source>
</evidence>
<dbReference type="Pfam" id="PF03133">
    <property type="entry name" value="TTL"/>
    <property type="match status" value="2"/>
</dbReference>
<dbReference type="InterPro" id="IPR004344">
    <property type="entry name" value="TTL/TTLL_fam"/>
</dbReference>
<protein>
    <submittedName>
        <fullName evidence="4">Tubulin-tyrosine ligase-like protein</fullName>
    </submittedName>
</protein>
<dbReference type="GO" id="GO:0036064">
    <property type="term" value="C:ciliary basal body"/>
    <property type="evidence" value="ECO:0007669"/>
    <property type="project" value="TreeGrafter"/>
</dbReference>
<sequence length="633" mass="71717">MIKLCRSLRGPCASPTVGASVMPTEQQDTVPAEQPIYLKPSRSKYRKPSFVFPRMRDHLPSYAYRAPSLSTASPMFCITSPSCEYYALRLPLLKAGFKRLHTHLAPKIPSNLLWGRSLTIRPTAPIKTDAGNTGGAVQLTSPHIMGVEGVSSTEALQMVCAHQRFNHFPRTYSTLGCKLGLAQRLHRVKKSLEREGVKRDVFDFFPQTWIFPEQKESLMKAMDQARPTQRFIWKPARGSCGKGIFVCPGGEKNSVHWKRVLEKMERRVLTSPLLVNRSYVVQEYVDDPLLLEGRKMDLRLYVAVTSYDPLTVYLHDEGLVRLAVQQYNEGAPDEATRCDPVEVSLSHFDPFRDLTNYSIGRKWVKRGKQFGSSEENLEDADLIASEERRDIQALHLKKSMEELWNHIDSLCPVAQQRSVSTICATEPPKMRTSDHVWNSIAQVIVKTLLAVKSTMSKGVKSNLSPGSFFELYGFDMMLDSSLKPWLVEVNTLPSLASTSTFDYTVKTNIISDLLNLAMIEPFERPLECLKGVIDEQRLHSMGLCDSLTLEAAESVHRWKGHHRSHYNPTQLGDLEKREEVWLRLQDELAYCRGFRRIFPPLLTSHSTSFPLADVDVLAPHVNLTKADMWALEA</sequence>
<dbReference type="GO" id="GO:0005524">
    <property type="term" value="F:ATP binding"/>
    <property type="evidence" value="ECO:0007669"/>
    <property type="project" value="UniProtKB-KW"/>
</dbReference>
<name>A0A3L6LAH1_9TRYP</name>
<gene>
    <name evidence="4" type="ORF">DPX39_060039800</name>
</gene>
<proteinExistence type="predicted"/>
<dbReference type="GO" id="GO:0000226">
    <property type="term" value="P:microtubule cytoskeleton organization"/>
    <property type="evidence" value="ECO:0007669"/>
    <property type="project" value="TreeGrafter"/>
</dbReference>
<dbReference type="SUPFAM" id="SSF56059">
    <property type="entry name" value="Glutathione synthetase ATP-binding domain-like"/>
    <property type="match status" value="1"/>
</dbReference>
<accession>A0A3L6LAH1</accession>
<keyword evidence="2" id="KW-0547">Nucleotide-binding</keyword>
<keyword evidence="3" id="KW-0067">ATP-binding</keyword>
<keyword evidence="1 4" id="KW-0436">Ligase</keyword>
<dbReference type="Gene3D" id="3.30.470.20">
    <property type="entry name" value="ATP-grasp fold, B domain"/>
    <property type="match status" value="1"/>
</dbReference>
<organism evidence="4">
    <name type="scientific">Trypanosoma brucei equiperdum</name>
    <dbReference type="NCBI Taxonomy" id="630700"/>
    <lineage>
        <taxon>Eukaryota</taxon>
        <taxon>Discoba</taxon>
        <taxon>Euglenozoa</taxon>
        <taxon>Kinetoplastea</taxon>
        <taxon>Metakinetoplastina</taxon>
        <taxon>Trypanosomatida</taxon>
        <taxon>Trypanosomatidae</taxon>
        <taxon>Trypanosoma</taxon>
    </lineage>
</organism>
<dbReference type="PANTHER" id="PTHR12241">
    <property type="entry name" value="TUBULIN POLYGLUTAMYLASE"/>
    <property type="match status" value="1"/>
</dbReference>
<dbReference type="EMBL" id="QSBY01000006">
    <property type="protein sequence ID" value="RHW72237.1"/>
    <property type="molecule type" value="Genomic_DNA"/>
</dbReference>
<evidence type="ECO:0000256" key="2">
    <source>
        <dbReference type="ARBA" id="ARBA00022741"/>
    </source>
</evidence>
<dbReference type="GO" id="GO:0015631">
    <property type="term" value="F:tubulin binding"/>
    <property type="evidence" value="ECO:0007669"/>
    <property type="project" value="TreeGrafter"/>
</dbReference>
<evidence type="ECO:0000313" key="4">
    <source>
        <dbReference type="EMBL" id="RHW72237.1"/>
    </source>
</evidence>
<dbReference type="Proteomes" id="UP000266743">
    <property type="component" value="Chromosome 6"/>
</dbReference>